<dbReference type="Proteomes" id="UP000611640">
    <property type="component" value="Chromosome"/>
</dbReference>
<reference evidence="2 3" key="1">
    <citation type="submission" date="2020-08" db="EMBL/GenBank/DDBJ databases">
        <title>Whole genome shotgun sequence of Actinocatenispora thailandica NBRC 105041.</title>
        <authorList>
            <person name="Komaki H."/>
            <person name="Tamura T."/>
        </authorList>
    </citation>
    <scope>NUCLEOTIDE SEQUENCE [LARGE SCALE GENOMIC DNA]</scope>
    <source>
        <strain evidence="2 3">NBRC 105041</strain>
    </source>
</reference>
<dbReference type="Pfam" id="PF07045">
    <property type="entry name" value="DUF1330"/>
    <property type="match status" value="1"/>
</dbReference>
<dbReference type="InterPro" id="IPR011008">
    <property type="entry name" value="Dimeric_a/b-barrel"/>
</dbReference>
<dbReference type="SUPFAM" id="SSF54909">
    <property type="entry name" value="Dimeric alpha+beta barrel"/>
    <property type="match status" value="1"/>
</dbReference>
<protein>
    <recommendedName>
        <fullName evidence="1">DUF1330 domain-containing protein</fullName>
    </recommendedName>
</protein>
<dbReference type="PANTHER" id="PTHR41521:SF4">
    <property type="entry name" value="BLR0684 PROTEIN"/>
    <property type="match status" value="1"/>
</dbReference>
<keyword evidence="3" id="KW-1185">Reference proteome</keyword>
<feature type="domain" description="DUF1330" evidence="1">
    <location>
        <begin position="3"/>
        <end position="95"/>
    </location>
</feature>
<proteinExistence type="predicted"/>
<organism evidence="2 3">
    <name type="scientific">Actinocatenispora thailandica</name>
    <dbReference type="NCBI Taxonomy" id="227318"/>
    <lineage>
        <taxon>Bacteria</taxon>
        <taxon>Bacillati</taxon>
        <taxon>Actinomycetota</taxon>
        <taxon>Actinomycetes</taxon>
        <taxon>Micromonosporales</taxon>
        <taxon>Micromonosporaceae</taxon>
        <taxon>Actinocatenispora</taxon>
    </lineage>
</organism>
<accession>A0A7R7DVI1</accession>
<sequence length="96" mass="10632">MAGYVIAQLRPPDPLPPEVGRYLELVQGTLDPFDGTFLVHGGALEVREGSWPGDAVVIRFPDVERARGWYDSPAYAEIRPLRTDHIDCDVVIVEGD</sequence>
<gene>
    <name evidence="2" type="ORF">Athai_61250</name>
</gene>
<dbReference type="AlphaFoldDB" id="A0A7R7DVI1"/>
<evidence type="ECO:0000259" key="1">
    <source>
        <dbReference type="Pfam" id="PF07045"/>
    </source>
</evidence>
<name>A0A7R7DVI1_9ACTN</name>
<dbReference type="PANTHER" id="PTHR41521">
    <property type="match status" value="1"/>
</dbReference>
<dbReference type="Gene3D" id="3.30.70.100">
    <property type="match status" value="1"/>
</dbReference>
<dbReference type="EMBL" id="AP023355">
    <property type="protein sequence ID" value="BCJ38622.1"/>
    <property type="molecule type" value="Genomic_DNA"/>
</dbReference>
<evidence type="ECO:0000313" key="3">
    <source>
        <dbReference type="Proteomes" id="UP000611640"/>
    </source>
</evidence>
<dbReference type="KEGG" id="atl:Athai_61250"/>
<dbReference type="InterPro" id="IPR010753">
    <property type="entry name" value="DUF1330"/>
</dbReference>
<dbReference type="RefSeq" id="WP_203964629.1">
    <property type="nucleotide sequence ID" value="NZ_AP023355.1"/>
</dbReference>
<evidence type="ECO:0000313" key="2">
    <source>
        <dbReference type="EMBL" id="BCJ38622.1"/>
    </source>
</evidence>